<name>A0A7R8YP84_HERIL</name>
<reference evidence="1 2" key="1">
    <citation type="submission" date="2020-11" db="EMBL/GenBank/DDBJ databases">
        <authorList>
            <person name="Wallbank WR R."/>
            <person name="Pardo Diaz C."/>
            <person name="Kozak K."/>
            <person name="Martin S."/>
            <person name="Jiggins C."/>
            <person name="Moest M."/>
            <person name="Warren A I."/>
            <person name="Generalovic N T."/>
            <person name="Byers J.R.P. K."/>
            <person name="Montejo-Kovacevich G."/>
            <person name="Yen C E."/>
        </authorList>
    </citation>
    <scope>NUCLEOTIDE SEQUENCE [LARGE SCALE GENOMIC DNA]</scope>
</reference>
<dbReference type="Proteomes" id="UP000594454">
    <property type="component" value="Chromosome 2"/>
</dbReference>
<dbReference type="EMBL" id="LR899010">
    <property type="protein sequence ID" value="CAD7080358.1"/>
    <property type="molecule type" value="Genomic_DNA"/>
</dbReference>
<organism evidence="1 2">
    <name type="scientific">Hermetia illucens</name>
    <name type="common">Black soldier fly</name>
    <dbReference type="NCBI Taxonomy" id="343691"/>
    <lineage>
        <taxon>Eukaryota</taxon>
        <taxon>Metazoa</taxon>
        <taxon>Ecdysozoa</taxon>
        <taxon>Arthropoda</taxon>
        <taxon>Hexapoda</taxon>
        <taxon>Insecta</taxon>
        <taxon>Pterygota</taxon>
        <taxon>Neoptera</taxon>
        <taxon>Endopterygota</taxon>
        <taxon>Diptera</taxon>
        <taxon>Brachycera</taxon>
        <taxon>Stratiomyomorpha</taxon>
        <taxon>Stratiomyidae</taxon>
        <taxon>Hermetiinae</taxon>
        <taxon>Hermetia</taxon>
    </lineage>
</organism>
<sequence>MSVMESPLEVLSRAATMVQDNANVFSFLFTPLAFHRKFRQFSSHVVASWPNSGGRSSTSSIFSRSEPQAADGRAAVCLRLGLFIGFGIGLGSRNT</sequence>
<accession>A0A7R8YP84</accession>
<gene>
    <name evidence="1" type="ORF">HERILL_LOCUS3515</name>
</gene>
<dbReference type="AlphaFoldDB" id="A0A7R8YP84"/>
<keyword evidence="2" id="KW-1185">Reference proteome</keyword>
<evidence type="ECO:0000313" key="1">
    <source>
        <dbReference type="EMBL" id="CAD7080358.1"/>
    </source>
</evidence>
<dbReference type="InParanoid" id="A0A7R8YP84"/>
<proteinExistence type="predicted"/>
<evidence type="ECO:0000313" key="2">
    <source>
        <dbReference type="Proteomes" id="UP000594454"/>
    </source>
</evidence>
<protein>
    <submittedName>
        <fullName evidence="1">Uncharacterized protein</fullName>
    </submittedName>
</protein>